<evidence type="ECO:0000313" key="5">
    <source>
        <dbReference type="EMBL" id="SIO41895.1"/>
    </source>
</evidence>
<reference evidence="5 6" key="1">
    <citation type="submission" date="2016-11" db="EMBL/GenBank/DDBJ databases">
        <authorList>
            <person name="Jaros S."/>
            <person name="Januszkiewicz K."/>
            <person name="Wedrychowicz H."/>
        </authorList>
    </citation>
    <scope>NUCLEOTIDE SEQUENCE [LARGE SCALE GENOMIC DNA]</scope>
    <source>
        <strain evidence="5 6">GAS95</strain>
    </source>
</reference>
<evidence type="ECO:0000256" key="3">
    <source>
        <dbReference type="SAM" id="SignalP"/>
    </source>
</evidence>
<comment type="similarity">
    <text evidence="1">Belongs to the bacterial solute-binding protein 5 family.</text>
</comment>
<organism evidence="5 6">
    <name type="scientific">Paraburkholderia phenazinium</name>
    <dbReference type="NCBI Taxonomy" id="60549"/>
    <lineage>
        <taxon>Bacteria</taxon>
        <taxon>Pseudomonadati</taxon>
        <taxon>Pseudomonadota</taxon>
        <taxon>Betaproteobacteria</taxon>
        <taxon>Burkholderiales</taxon>
        <taxon>Burkholderiaceae</taxon>
        <taxon>Paraburkholderia</taxon>
    </lineage>
</organism>
<dbReference type="Gene3D" id="3.90.76.10">
    <property type="entry name" value="Dipeptide-binding Protein, Domain 1"/>
    <property type="match status" value="1"/>
</dbReference>
<dbReference type="PANTHER" id="PTHR30290:SF38">
    <property type="entry name" value="D,D-DIPEPTIDE-BINDING PERIPLASMIC PROTEIN DDPA-RELATED"/>
    <property type="match status" value="1"/>
</dbReference>
<name>A0A1N6JC81_9BURK</name>
<dbReference type="InterPro" id="IPR030678">
    <property type="entry name" value="Peptide/Ni-bd"/>
</dbReference>
<dbReference type="GO" id="GO:0030288">
    <property type="term" value="C:outer membrane-bounded periplasmic space"/>
    <property type="evidence" value="ECO:0007669"/>
    <property type="project" value="UniProtKB-ARBA"/>
</dbReference>
<dbReference type="GO" id="GO:1904680">
    <property type="term" value="F:peptide transmembrane transporter activity"/>
    <property type="evidence" value="ECO:0007669"/>
    <property type="project" value="TreeGrafter"/>
</dbReference>
<dbReference type="CDD" id="cd00995">
    <property type="entry name" value="PBP2_NikA_DppA_OppA_like"/>
    <property type="match status" value="1"/>
</dbReference>
<dbReference type="Gene3D" id="3.10.105.10">
    <property type="entry name" value="Dipeptide-binding Protein, Domain 3"/>
    <property type="match status" value="1"/>
</dbReference>
<protein>
    <submittedName>
        <fullName evidence="5">Peptide/nickel transport system substrate-binding protein</fullName>
    </submittedName>
</protein>
<dbReference type="OrthoDB" id="9801799at2"/>
<keyword evidence="6" id="KW-1185">Reference proteome</keyword>
<evidence type="ECO:0000259" key="4">
    <source>
        <dbReference type="Pfam" id="PF00496"/>
    </source>
</evidence>
<dbReference type="PIRSF" id="PIRSF002741">
    <property type="entry name" value="MppA"/>
    <property type="match status" value="1"/>
</dbReference>
<evidence type="ECO:0000256" key="2">
    <source>
        <dbReference type="ARBA" id="ARBA00022729"/>
    </source>
</evidence>
<feature type="signal peptide" evidence="3">
    <location>
        <begin position="1"/>
        <end position="23"/>
    </location>
</feature>
<sequence>MSRLTTLCRIGAAVVAIVLPVFAKAETQRTLSSTAIGTPEIRVAEGTDTPTSMPGNIARNTMTDNVLANVVESLVALRADLSIGPMLADSWDISSDARTYTFHLRHGVVFHDGSPFTSSAVKWSFDFLMRPENGFMCRGNYDGHRGAKVVGVRTPDAYTVVFELDRANELFLKDMVDTHCQLAILSPSSVDSSGHWLRPVATGPYIFADWRRGQYILLKRFAQYRPRGEPPSGLAGAKVAYDDARFVVIPDEAAQKVAVVAGQVDMMSVSGDGLVGSDPRWRVIVGPSADPVELLMQSQDPTLADARVRRAIALALDLPAIVNAVTDGRAHYSPSLVPETSGVFGPGDRVGFSQNIGEAKRLLAEAGYHGQTLKIETNHRFPFMFSLAVYVQSLLRKAGISTELDVVDWGKQVADFRAGHFQIMSFAYSARTDPAMMFSDILGDKAKSPMAQWNNPEALKLLQSLRGVTDASERGQTFEQLHKMMIADVPMIVLYDTPDLRIVSNRLEGVTSWPMRRTRVFNVVKH</sequence>
<dbReference type="Proteomes" id="UP000185151">
    <property type="component" value="Unassembled WGS sequence"/>
</dbReference>
<proteinExistence type="inferred from homology"/>
<evidence type="ECO:0000256" key="1">
    <source>
        <dbReference type="ARBA" id="ARBA00005695"/>
    </source>
</evidence>
<evidence type="ECO:0000313" key="6">
    <source>
        <dbReference type="Proteomes" id="UP000185151"/>
    </source>
</evidence>
<dbReference type="InterPro" id="IPR039424">
    <property type="entry name" value="SBP_5"/>
</dbReference>
<dbReference type="GO" id="GO:0015833">
    <property type="term" value="P:peptide transport"/>
    <property type="evidence" value="ECO:0007669"/>
    <property type="project" value="TreeGrafter"/>
</dbReference>
<dbReference type="RefSeq" id="WP_074296343.1">
    <property type="nucleotide sequence ID" value="NZ_FSRU01000001.1"/>
</dbReference>
<dbReference type="EMBL" id="FSRU01000001">
    <property type="protein sequence ID" value="SIO41895.1"/>
    <property type="molecule type" value="Genomic_DNA"/>
</dbReference>
<dbReference type="PANTHER" id="PTHR30290">
    <property type="entry name" value="PERIPLASMIC BINDING COMPONENT OF ABC TRANSPORTER"/>
    <property type="match status" value="1"/>
</dbReference>
<feature type="chain" id="PRO_5012026086" evidence="3">
    <location>
        <begin position="24"/>
        <end position="526"/>
    </location>
</feature>
<dbReference type="GO" id="GO:0043190">
    <property type="term" value="C:ATP-binding cassette (ABC) transporter complex"/>
    <property type="evidence" value="ECO:0007669"/>
    <property type="project" value="InterPro"/>
</dbReference>
<dbReference type="SUPFAM" id="SSF53850">
    <property type="entry name" value="Periplasmic binding protein-like II"/>
    <property type="match status" value="1"/>
</dbReference>
<feature type="domain" description="Solute-binding protein family 5" evidence="4">
    <location>
        <begin position="83"/>
        <end position="446"/>
    </location>
</feature>
<accession>A0A1N6JC81</accession>
<dbReference type="AlphaFoldDB" id="A0A1N6JC81"/>
<gene>
    <name evidence="5" type="ORF">SAMN05444165_3008</name>
</gene>
<dbReference type="Pfam" id="PF00496">
    <property type="entry name" value="SBP_bac_5"/>
    <property type="match status" value="1"/>
</dbReference>
<dbReference type="InterPro" id="IPR000914">
    <property type="entry name" value="SBP_5_dom"/>
</dbReference>
<dbReference type="Gene3D" id="3.40.190.10">
    <property type="entry name" value="Periplasmic binding protein-like II"/>
    <property type="match status" value="1"/>
</dbReference>
<keyword evidence="2 3" id="KW-0732">Signal</keyword>